<organism evidence="1 2">
    <name type="scientific">Rotaria magnacalcarata</name>
    <dbReference type="NCBI Taxonomy" id="392030"/>
    <lineage>
        <taxon>Eukaryota</taxon>
        <taxon>Metazoa</taxon>
        <taxon>Spiralia</taxon>
        <taxon>Gnathifera</taxon>
        <taxon>Rotifera</taxon>
        <taxon>Eurotatoria</taxon>
        <taxon>Bdelloidea</taxon>
        <taxon>Philodinida</taxon>
        <taxon>Philodinidae</taxon>
        <taxon>Rotaria</taxon>
    </lineage>
</organism>
<gene>
    <name evidence="1" type="ORF">OVN521_LOCUS25357</name>
</gene>
<sequence>LDSNDDYLGFVNNYGNSGSVRCVQPSD</sequence>
<dbReference type="AlphaFoldDB" id="A0A820A003"/>
<keyword evidence="2" id="KW-1185">Reference proteome</keyword>
<reference evidence="1" key="1">
    <citation type="submission" date="2021-02" db="EMBL/GenBank/DDBJ databases">
        <authorList>
            <person name="Nowell W R."/>
        </authorList>
    </citation>
    <scope>NUCLEOTIDE SEQUENCE</scope>
</reference>
<feature type="non-terminal residue" evidence="1">
    <location>
        <position position="1"/>
    </location>
</feature>
<dbReference type="Proteomes" id="UP000663866">
    <property type="component" value="Unassembled WGS sequence"/>
</dbReference>
<proteinExistence type="predicted"/>
<accession>A0A820A003</accession>
<evidence type="ECO:0000313" key="1">
    <source>
        <dbReference type="EMBL" id="CAF4182447.1"/>
    </source>
</evidence>
<name>A0A820A003_9BILA</name>
<comment type="caution">
    <text evidence="1">The sequence shown here is derived from an EMBL/GenBank/DDBJ whole genome shotgun (WGS) entry which is preliminary data.</text>
</comment>
<dbReference type="EMBL" id="CAJOBG010006291">
    <property type="protein sequence ID" value="CAF4182447.1"/>
    <property type="molecule type" value="Genomic_DNA"/>
</dbReference>
<evidence type="ECO:0000313" key="2">
    <source>
        <dbReference type="Proteomes" id="UP000663866"/>
    </source>
</evidence>
<protein>
    <submittedName>
        <fullName evidence="1">Uncharacterized protein</fullName>
    </submittedName>
</protein>